<reference evidence="1" key="1">
    <citation type="submission" date="2022-03" db="EMBL/GenBank/DDBJ databases">
        <authorList>
            <person name="Sayadi A."/>
        </authorList>
    </citation>
    <scope>NUCLEOTIDE SEQUENCE</scope>
</reference>
<proteinExistence type="predicted"/>
<dbReference type="EMBL" id="CAKOFQ010008201">
    <property type="protein sequence ID" value="CAH2012654.1"/>
    <property type="molecule type" value="Genomic_DNA"/>
</dbReference>
<gene>
    <name evidence="1" type="ORF">ACAOBT_LOCUS32937</name>
</gene>
<name>A0A9P0MIE9_ACAOB</name>
<evidence type="ECO:0000313" key="1">
    <source>
        <dbReference type="EMBL" id="CAH2012654.1"/>
    </source>
</evidence>
<sequence length="37" mass="3914">MSNSDPTSDSTSSYHCCNLASVLGEIISRLSKKSHTG</sequence>
<accession>A0A9P0MIE9</accession>
<evidence type="ECO:0000313" key="2">
    <source>
        <dbReference type="Proteomes" id="UP001152888"/>
    </source>
</evidence>
<dbReference type="Proteomes" id="UP001152888">
    <property type="component" value="Unassembled WGS sequence"/>
</dbReference>
<dbReference type="AlphaFoldDB" id="A0A9P0MIE9"/>
<keyword evidence="2" id="KW-1185">Reference proteome</keyword>
<comment type="caution">
    <text evidence="1">The sequence shown here is derived from an EMBL/GenBank/DDBJ whole genome shotgun (WGS) entry which is preliminary data.</text>
</comment>
<protein>
    <submittedName>
        <fullName evidence="1">Uncharacterized protein</fullName>
    </submittedName>
</protein>
<organism evidence="1 2">
    <name type="scientific">Acanthoscelides obtectus</name>
    <name type="common">Bean weevil</name>
    <name type="synonym">Bruchus obtectus</name>
    <dbReference type="NCBI Taxonomy" id="200917"/>
    <lineage>
        <taxon>Eukaryota</taxon>
        <taxon>Metazoa</taxon>
        <taxon>Ecdysozoa</taxon>
        <taxon>Arthropoda</taxon>
        <taxon>Hexapoda</taxon>
        <taxon>Insecta</taxon>
        <taxon>Pterygota</taxon>
        <taxon>Neoptera</taxon>
        <taxon>Endopterygota</taxon>
        <taxon>Coleoptera</taxon>
        <taxon>Polyphaga</taxon>
        <taxon>Cucujiformia</taxon>
        <taxon>Chrysomeloidea</taxon>
        <taxon>Chrysomelidae</taxon>
        <taxon>Bruchinae</taxon>
        <taxon>Bruchini</taxon>
        <taxon>Acanthoscelides</taxon>
    </lineage>
</organism>